<proteinExistence type="predicted"/>
<dbReference type="RefSeq" id="XP_040924189.2">
    <property type="nucleotide sequence ID" value="XM_041068255.2"/>
</dbReference>
<dbReference type="Proteomes" id="UP000515150">
    <property type="component" value="Chromosome 17"/>
</dbReference>
<feature type="signal peptide" evidence="1">
    <location>
        <begin position="1"/>
        <end position="24"/>
    </location>
</feature>
<sequence>MDKTWVLCSSVFLIYVIQIQHVFAADCNITSIASPSGSTLNVTWMNYTQASVYLLDLRDGNATNVAPVVAVQSAPNTQALVQGLKPGHIYTVTLNVFHFYTVVCSYVQTALTVPDVTQITLLKAISSTSIRAEWASVPGAFTYILFVEEVTSPPRTGLIVNQTLTNTSTQVGGLSPATLYSCYVYTANSAGLSAKSTLKAIMTLVQPPVNVTLVSTGRSTARVTWSAVSKVLIYQVSVSAPYNPNIPIIIKNSSVLLIDITGLAPCTNYTVGVASLNTFLVPGNPTNATINTPGE</sequence>
<dbReference type="Pfam" id="PF00041">
    <property type="entry name" value="fn3"/>
    <property type="match status" value="1"/>
</dbReference>
<dbReference type="Gene3D" id="2.60.40.10">
    <property type="entry name" value="Immunoglobulins"/>
    <property type="match status" value="2"/>
</dbReference>
<keyword evidence="1" id="KW-0732">Signal</keyword>
<dbReference type="SUPFAM" id="SSF49265">
    <property type="entry name" value="Fibronectin type III"/>
    <property type="match status" value="2"/>
</dbReference>
<dbReference type="AlphaFoldDB" id="A0A8M1H6Y1"/>
<dbReference type="SMART" id="SM00060">
    <property type="entry name" value="FN3"/>
    <property type="match status" value="2"/>
</dbReference>
<protein>
    <submittedName>
        <fullName evidence="4">Fibronectin type III domain-containing protein 7-like</fullName>
    </submittedName>
</protein>
<keyword evidence="3" id="KW-1185">Reference proteome</keyword>
<feature type="domain" description="Fibronectin type-III" evidence="2">
    <location>
        <begin position="115"/>
        <end position="208"/>
    </location>
</feature>
<evidence type="ECO:0000313" key="3">
    <source>
        <dbReference type="Proteomes" id="UP000515150"/>
    </source>
</evidence>
<dbReference type="GeneID" id="114844713"/>
<gene>
    <name evidence="4" type="primary">LOC114844713</name>
</gene>
<accession>A0A8M1H6Y1</accession>
<dbReference type="CDD" id="cd00063">
    <property type="entry name" value="FN3"/>
    <property type="match status" value="1"/>
</dbReference>
<evidence type="ECO:0000313" key="4">
    <source>
        <dbReference type="RefSeq" id="XP_040924189.2"/>
    </source>
</evidence>
<feature type="chain" id="PRO_5040814772" evidence="1">
    <location>
        <begin position="25"/>
        <end position="295"/>
    </location>
</feature>
<dbReference type="KEGG" id="bspl:114844713"/>
<evidence type="ECO:0000256" key="1">
    <source>
        <dbReference type="SAM" id="SignalP"/>
    </source>
</evidence>
<dbReference type="PROSITE" id="PS50853">
    <property type="entry name" value="FN3"/>
    <property type="match status" value="1"/>
</dbReference>
<dbReference type="PANTHER" id="PTHR47135">
    <property type="entry name" value="FIBRONECTIN TYPE III DOMAIN-CONTAINING PROTEIN 7"/>
    <property type="match status" value="1"/>
</dbReference>
<dbReference type="InterPro" id="IPR036116">
    <property type="entry name" value="FN3_sf"/>
</dbReference>
<name>A0A8M1H6Y1_BETSP</name>
<dbReference type="PANTHER" id="PTHR47135:SF1">
    <property type="entry name" value="FIBRONECTIN TYPE III DOMAIN-CONTAINING PROTEIN 7"/>
    <property type="match status" value="1"/>
</dbReference>
<dbReference type="OrthoDB" id="9908419at2759"/>
<reference evidence="4" key="1">
    <citation type="submission" date="2025-08" db="UniProtKB">
        <authorList>
            <consortium name="RefSeq"/>
        </authorList>
    </citation>
    <scope>IDENTIFICATION</scope>
</reference>
<organism evidence="3 4">
    <name type="scientific">Betta splendens</name>
    <name type="common">Siamese fighting fish</name>
    <dbReference type="NCBI Taxonomy" id="158456"/>
    <lineage>
        <taxon>Eukaryota</taxon>
        <taxon>Metazoa</taxon>
        <taxon>Chordata</taxon>
        <taxon>Craniata</taxon>
        <taxon>Vertebrata</taxon>
        <taxon>Euteleostomi</taxon>
        <taxon>Actinopterygii</taxon>
        <taxon>Neopterygii</taxon>
        <taxon>Teleostei</taxon>
        <taxon>Neoteleostei</taxon>
        <taxon>Acanthomorphata</taxon>
        <taxon>Anabantaria</taxon>
        <taxon>Anabantiformes</taxon>
        <taxon>Anabantoidei</taxon>
        <taxon>Osphronemidae</taxon>
        <taxon>Betta</taxon>
    </lineage>
</organism>
<evidence type="ECO:0000259" key="2">
    <source>
        <dbReference type="PROSITE" id="PS50853"/>
    </source>
</evidence>
<dbReference type="InterPro" id="IPR013783">
    <property type="entry name" value="Ig-like_fold"/>
</dbReference>
<dbReference type="InterPro" id="IPR003961">
    <property type="entry name" value="FN3_dom"/>
</dbReference>